<name>A0ABX0H0M8_9BACT</name>
<evidence type="ECO:0000313" key="2">
    <source>
        <dbReference type="EMBL" id="NHE55349.1"/>
    </source>
</evidence>
<keyword evidence="1" id="KW-0732">Signal</keyword>
<sequence length="166" mass="19144">MKTNYLIVYRACFCFLLIITMSCNSNKSGKDGQQVVFPTDLTVIEPSDSVQFDTSWFDSKYKVAVYMNKVGRSITTLDWQPSISNNKEVAFLFYISEKDPSKLIRQLKENNFSHPVIHDPNKEFYKANGIGEVSFISFLLKDDRKVEMGNPSFPNFQERLEALTKE</sequence>
<dbReference type="Proteomes" id="UP000649799">
    <property type="component" value="Unassembled WGS sequence"/>
</dbReference>
<accession>A0ABX0H0M8</accession>
<dbReference type="EMBL" id="JAANYN010000001">
    <property type="protein sequence ID" value="NHE55349.1"/>
    <property type="molecule type" value="Genomic_DNA"/>
</dbReference>
<dbReference type="PROSITE" id="PS51257">
    <property type="entry name" value="PROKAR_LIPOPROTEIN"/>
    <property type="match status" value="1"/>
</dbReference>
<gene>
    <name evidence="2" type="ORF">G9Q97_00800</name>
</gene>
<evidence type="ECO:0000256" key="1">
    <source>
        <dbReference type="SAM" id="SignalP"/>
    </source>
</evidence>
<evidence type="ECO:0000313" key="3">
    <source>
        <dbReference type="Proteomes" id="UP000649799"/>
    </source>
</evidence>
<keyword evidence="3" id="KW-1185">Reference proteome</keyword>
<reference evidence="2 3" key="1">
    <citation type="submission" date="2020-03" db="EMBL/GenBank/DDBJ databases">
        <title>Cyclobacterium plantarum sp. nov., a marine bacterium isolated from a coastal-marine wetland.</title>
        <authorList>
            <person name="Sanchez-Porro C."/>
            <person name="Ventosa A."/>
            <person name="Amoozegar M."/>
        </authorList>
    </citation>
    <scope>NUCLEOTIDE SEQUENCE [LARGE SCALE GENOMIC DNA]</scope>
    <source>
        <strain evidence="2 3">GBPx2</strain>
    </source>
</reference>
<proteinExistence type="predicted"/>
<comment type="caution">
    <text evidence="2">The sequence shown here is derived from an EMBL/GenBank/DDBJ whole genome shotgun (WGS) entry which is preliminary data.</text>
</comment>
<protein>
    <recommendedName>
        <fullName evidence="4">Lipoprotein</fullName>
    </recommendedName>
</protein>
<feature type="signal peptide" evidence="1">
    <location>
        <begin position="1"/>
        <end position="27"/>
    </location>
</feature>
<feature type="chain" id="PRO_5045657011" description="Lipoprotein" evidence="1">
    <location>
        <begin position="28"/>
        <end position="166"/>
    </location>
</feature>
<evidence type="ECO:0008006" key="4">
    <source>
        <dbReference type="Google" id="ProtNLM"/>
    </source>
</evidence>
<organism evidence="2 3">
    <name type="scientific">Cyclobacterium plantarum</name>
    <dbReference type="NCBI Taxonomy" id="2716263"/>
    <lineage>
        <taxon>Bacteria</taxon>
        <taxon>Pseudomonadati</taxon>
        <taxon>Bacteroidota</taxon>
        <taxon>Cytophagia</taxon>
        <taxon>Cytophagales</taxon>
        <taxon>Cyclobacteriaceae</taxon>
        <taxon>Cyclobacterium</taxon>
    </lineage>
</organism>